<gene>
    <name evidence="2" type="ORF">RFI_22433</name>
</gene>
<dbReference type="Proteomes" id="UP000023152">
    <property type="component" value="Unassembled WGS sequence"/>
</dbReference>
<name>X6MM78_RETFI</name>
<organism evidence="2 3">
    <name type="scientific">Reticulomyxa filosa</name>
    <dbReference type="NCBI Taxonomy" id="46433"/>
    <lineage>
        <taxon>Eukaryota</taxon>
        <taxon>Sar</taxon>
        <taxon>Rhizaria</taxon>
        <taxon>Retaria</taxon>
        <taxon>Foraminifera</taxon>
        <taxon>Monothalamids</taxon>
        <taxon>Reticulomyxidae</taxon>
        <taxon>Reticulomyxa</taxon>
    </lineage>
</organism>
<dbReference type="AlphaFoldDB" id="X6MM78"/>
<keyword evidence="3" id="KW-1185">Reference proteome</keyword>
<protein>
    <submittedName>
        <fullName evidence="2">Uncharacterized protein</fullName>
    </submittedName>
</protein>
<evidence type="ECO:0000313" key="3">
    <source>
        <dbReference type="Proteomes" id="UP000023152"/>
    </source>
</evidence>
<feature type="region of interest" description="Disordered" evidence="1">
    <location>
        <begin position="1"/>
        <end position="20"/>
    </location>
</feature>
<sequence length="156" mass="18059">MQNVRDSSGQSKTIEPNGVPRTQQLSFSRYGAYNLPVQSSNKMNEAMFNAQMGTIKQQVPSEDEAVEHEIEYIRTMKNIRKQIMPQLEQIIAYYFVPALGAMLLKKFGLPIPTRKRYFQISICADIKKHNNKICWRDNEELLCFVDLLSTFCIPSY</sequence>
<comment type="caution">
    <text evidence="2">The sequence shown here is derived from an EMBL/GenBank/DDBJ whole genome shotgun (WGS) entry which is preliminary data.</text>
</comment>
<proteinExistence type="predicted"/>
<accession>X6MM78</accession>
<reference evidence="2 3" key="1">
    <citation type="journal article" date="2013" name="Curr. Biol.">
        <title>The Genome of the Foraminiferan Reticulomyxa filosa.</title>
        <authorList>
            <person name="Glockner G."/>
            <person name="Hulsmann N."/>
            <person name="Schleicher M."/>
            <person name="Noegel A.A."/>
            <person name="Eichinger L."/>
            <person name="Gallinger C."/>
            <person name="Pawlowski J."/>
            <person name="Sierra R."/>
            <person name="Euteneuer U."/>
            <person name="Pillet L."/>
            <person name="Moustafa A."/>
            <person name="Platzer M."/>
            <person name="Groth M."/>
            <person name="Szafranski K."/>
            <person name="Schliwa M."/>
        </authorList>
    </citation>
    <scope>NUCLEOTIDE SEQUENCE [LARGE SCALE GENOMIC DNA]</scope>
</reference>
<evidence type="ECO:0000313" key="2">
    <source>
        <dbReference type="EMBL" id="ETO14934.1"/>
    </source>
</evidence>
<evidence type="ECO:0000256" key="1">
    <source>
        <dbReference type="SAM" id="MobiDB-lite"/>
    </source>
</evidence>
<dbReference type="EMBL" id="ASPP01019644">
    <property type="protein sequence ID" value="ETO14934.1"/>
    <property type="molecule type" value="Genomic_DNA"/>
</dbReference>